<dbReference type="GO" id="GO:0004739">
    <property type="term" value="F:pyruvate dehydrogenase (acetyl-transferring) activity"/>
    <property type="evidence" value="ECO:0007669"/>
    <property type="project" value="UniProtKB-EC"/>
</dbReference>
<sequence length="71" mass="7706">MQAPYSVLGTDGYGRSDNRPTLRRFFEVDRVYVCVAALRALAAQGTVPTSLVAEALARYDIDVSKKAPSSI</sequence>
<name>F8GYH7_CUPNN</name>
<evidence type="ECO:0000313" key="1">
    <source>
        <dbReference type="EMBL" id="AEI82918.1"/>
    </source>
</evidence>
<evidence type="ECO:0000313" key="2">
    <source>
        <dbReference type="Proteomes" id="UP000006798"/>
    </source>
</evidence>
<gene>
    <name evidence="1" type="primary">pdhA3</name>
    <name evidence="1" type="ordered locus">CNE_BB2p01040</name>
</gene>
<reference evidence="1 2" key="1">
    <citation type="journal article" date="2011" name="J. Bacteriol.">
        <title>Complete genome sequence of the type strain Cupriavidus necator N-1.</title>
        <authorList>
            <person name="Poehlein A."/>
            <person name="Kusian B."/>
            <person name="Friedrich B."/>
            <person name="Daniel R."/>
            <person name="Bowien B."/>
        </authorList>
    </citation>
    <scope>NUCLEOTIDE SEQUENCE [LARGE SCALE GENOMIC DNA]</scope>
    <source>
        <strain evidence="2">ATCC 43291 / DSM 13513 / CCUG 52238 / LMG 8453 / N-1</strain>
        <plasmid evidence="1 2">pBB2</plasmid>
    </source>
</reference>
<keyword evidence="1" id="KW-0614">Plasmid</keyword>
<organism evidence="1 2">
    <name type="scientific">Cupriavidus necator (strain ATCC 43291 / DSM 13513 / CCUG 52238 / LMG 8453 / N-1)</name>
    <name type="common">Ralstonia eutropha</name>
    <dbReference type="NCBI Taxonomy" id="1042878"/>
    <lineage>
        <taxon>Bacteria</taxon>
        <taxon>Pseudomonadati</taxon>
        <taxon>Pseudomonadota</taxon>
        <taxon>Betaproteobacteria</taxon>
        <taxon>Burkholderiales</taxon>
        <taxon>Burkholderiaceae</taxon>
        <taxon>Cupriavidus</taxon>
    </lineage>
</organism>
<dbReference type="Gene3D" id="3.40.50.920">
    <property type="match status" value="1"/>
</dbReference>
<dbReference type="InterPro" id="IPR009014">
    <property type="entry name" value="Transketo_C/PFOR_II"/>
</dbReference>
<accession>F8GYH7</accession>
<dbReference type="HOGENOM" id="CLU_2733262_0_0_4"/>
<protein>
    <submittedName>
        <fullName evidence="1">Pyruvate dehydrogenase E1 component PdhA</fullName>
        <ecNumber evidence="1">1.2.4.1</ecNumber>
    </submittedName>
</protein>
<keyword evidence="1" id="KW-0560">Oxidoreductase</keyword>
<dbReference type="EC" id="1.2.4.1" evidence="1"/>
<proteinExistence type="predicted"/>
<dbReference type="Proteomes" id="UP000006798">
    <property type="component" value="Plasmid pBB2"/>
</dbReference>
<dbReference type="AlphaFoldDB" id="F8GYH7"/>
<geneLocation type="plasmid" evidence="1 2">
    <name>pBB2</name>
</geneLocation>
<dbReference type="KEGG" id="cnc:CNE_BB2p01040"/>
<keyword evidence="1" id="KW-0670">Pyruvate</keyword>
<dbReference type="EMBL" id="CP002880">
    <property type="protein sequence ID" value="AEI82918.1"/>
    <property type="molecule type" value="Genomic_DNA"/>
</dbReference>
<dbReference type="SUPFAM" id="SSF52922">
    <property type="entry name" value="TK C-terminal domain-like"/>
    <property type="match status" value="1"/>
</dbReference>